<sequence>MAKFHKETEVALEEAAGRMKVQYDKYKHSARNYHARDHKKLDDKRVGPFEVLEKTGALAYKLKLPPHWKIHPCFNEKLLTPYISPVFPNQEQPPPPQPDLINSEEQWEIEEVLNSKTQKVRGKRGQPSTTSSSGKDRPGKTTPR</sequence>
<dbReference type="Pfam" id="PF24626">
    <property type="entry name" value="SH3_Tf2-1"/>
    <property type="match status" value="1"/>
</dbReference>
<dbReference type="InterPro" id="IPR056924">
    <property type="entry name" value="SH3_Tf2-1"/>
</dbReference>
<organism evidence="3 4">
    <name type="scientific">Armillaria ostoyae</name>
    <name type="common">Armillaria root rot fungus</name>
    <dbReference type="NCBI Taxonomy" id="47428"/>
    <lineage>
        <taxon>Eukaryota</taxon>
        <taxon>Fungi</taxon>
        <taxon>Dikarya</taxon>
        <taxon>Basidiomycota</taxon>
        <taxon>Agaricomycotina</taxon>
        <taxon>Agaricomycetes</taxon>
        <taxon>Agaricomycetidae</taxon>
        <taxon>Agaricales</taxon>
        <taxon>Marasmiineae</taxon>
        <taxon>Physalacriaceae</taxon>
        <taxon>Armillaria</taxon>
    </lineage>
</organism>
<dbReference type="STRING" id="47428.A0A284QLJ1"/>
<dbReference type="AlphaFoldDB" id="A0A284QLJ1"/>
<dbReference type="EMBL" id="FUEG01000001">
    <property type="protein sequence ID" value="SJK97326.1"/>
    <property type="molecule type" value="Genomic_DNA"/>
</dbReference>
<evidence type="ECO:0000313" key="3">
    <source>
        <dbReference type="EMBL" id="SJK97326.1"/>
    </source>
</evidence>
<gene>
    <name evidence="3" type="ORF">ARMOST_00578</name>
</gene>
<reference evidence="4" key="1">
    <citation type="journal article" date="2017" name="Nat. Ecol. Evol.">
        <title>Genome expansion and lineage-specific genetic innovations in the forest pathogenic fungi Armillaria.</title>
        <authorList>
            <person name="Sipos G."/>
            <person name="Prasanna A.N."/>
            <person name="Walter M.C."/>
            <person name="O'Connor E."/>
            <person name="Balint B."/>
            <person name="Krizsan K."/>
            <person name="Kiss B."/>
            <person name="Hess J."/>
            <person name="Varga T."/>
            <person name="Slot J."/>
            <person name="Riley R."/>
            <person name="Boka B."/>
            <person name="Rigling D."/>
            <person name="Barry K."/>
            <person name="Lee J."/>
            <person name="Mihaltcheva S."/>
            <person name="LaButti K."/>
            <person name="Lipzen A."/>
            <person name="Waldron R."/>
            <person name="Moloney N.M."/>
            <person name="Sperisen C."/>
            <person name="Kredics L."/>
            <person name="Vagvoelgyi C."/>
            <person name="Patrignani A."/>
            <person name="Fitzpatrick D."/>
            <person name="Nagy I."/>
            <person name="Doyle S."/>
            <person name="Anderson J.B."/>
            <person name="Grigoriev I.V."/>
            <person name="Gueldener U."/>
            <person name="Muensterkoetter M."/>
            <person name="Nagy L.G."/>
        </authorList>
    </citation>
    <scope>NUCLEOTIDE SEQUENCE [LARGE SCALE GENOMIC DNA]</scope>
    <source>
        <strain evidence="4">C18/9</strain>
    </source>
</reference>
<proteinExistence type="predicted"/>
<accession>A0A284QLJ1</accession>
<protein>
    <recommendedName>
        <fullName evidence="2">Tf2-1-like SH3-like domain-containing protein</fullName>
    </recommendedName>
</protein>
<dbReference type="OrthoDB" id="3043229at2759"/>
<name>A0A284QLJ1_ARMOS</name>
<feature type="compositionally biased region" description="Basic and acidic residues" evidence="1">
    <location>
        <begin position="134"/>
        <end position="144"/>
    </location>
</feature>
<evidence type="ECO:0000256" key="1">
    <source>
        <dbReference type="SAM" id="MobiDB-lite"/>
    </source>
</evidence>
<evidence type="ECO:0000259" key="2">
    <source>
        <dbReference type="Pfam" id="PF24626"/>
    </source>
</evidence>
<evidence type="ECO:0000313" key="4">
    <source>
        <dbReference type="Proteomes" id="UP000219338"/>
    </source>
</evidence>
<dbReference type="Proteomes" id="UP000219338">
    <property type="component" value="Unassembled WGS sequence"/>
</dbReference>
<feature type="domain" description="Tf2-1-like SH3-like" evidence="2">
    <location>
        <begin position="34"/>
        <end position="82"/>
    </location>
</feature>
<feature type="region of interest" description="Disordered" evidence="1">
    <location>
        <begin position="84"/>
        <end position="144"/>
    </location>
</feature>
<keyword evidence="4" id="KW-1185">Reference proteome</keyword>